<protein>
    <submittedName>
        <fullName evidence="1">Uncharacterized protein</fullName>
    </submittedName>
</protein>
<dbReference type="AlphaFoldDB" id="A0A7S3L0L3"/>
<accession>A0A7S3L0L3</accession>
<dbReference type="EMBL" id="HBIM01005958">
    <property type="protein sequence ID" value="CAE0407244.1"/>
    <property type="molecule type" value="Transcribed_RNA"/>
</dbReference>
<gene>
    <name evidence="1" type="ORF">ACOF00016_LOCUS5071</name>
</gene>
<organism evidence="1">
    <name type="scientific">Amphora coffeiformis</name>
    <dbReference type="NCBI Taxonomy" id="265554"/>
    <lineage>
        <taxon>Eukaryota</taxon>
        <taxon>Sar</taxon>
        <taxon>Stramenopiles</taxon>
        <taxon>Ochrophyta</taxon>
        <taxon>Bacillariophyta</taxon>
        <taxon>Bacillariophyceae</taxon>
        <taxon>Bacillariophycidae</taxon>
        <taxon>Thalassiophysales</taxon>
        <taxon>Catenulaceae</taxon>
        <taxon>Amphora</taxon>
    </lineage>
</organism>
<name>A0A7S3L0L3_9STRA</name>
<proteinExistence type="predicted"/>
<evidence type="ECO:0000313" key="1">
    <source>
        <dbReference type="EMBL" id="CAE0407244.1"/>
    </source>
</evidence>
<reference evidence="1" key="1">
    <citation type="submission" date="2021-01" db="EMBL/GenBank/DDBJ databases">
        <authorList>
            <person name="Corre E."/>
            <person name="Pelletier E."/>
            <person name="Niang G."/>
            <person name="Scheremetjew M."/>
            <person name="Finn R."/>
            <person name="Kale V."/>
            <person name="Holt S."/>
            <person name="Cochrane G."/>
            <person name="Meng A."/>
            <person name="Brown T."/>
            <person name="Cohen L."/>
        </authorList>
    </citation>
    <scope>NUCLEOTIDE SEQUENCE</scope>
    <source>
        <strain evidence="1">CCMP127</strain>
    </source>
</reference>
<sequence length="160" mass="18640">MSSEESNVHGKPYDGMCCLCTMEDITLEDENYVEYQCYPSMKWKPALYEQMIVEKLLDEQFESFVEKVKKTDCQAELRRLLAKGPPIYIEDKHAMPLDDNGDTHIVKLWYASDNKERSAKLKGAVEGEERDKLWTELKEFLIEEGKEEGDDDDGKRTDEE</sequence>